<name>A0AA90H2S6_9ACTN</name>
<protein>
    <submittedName>
        <fullName evidence="3">Uncharacterized protein</fullName>
    </submittedName>
</protein>
<gene>
    <name evidence="2" type="ORF">POF43_027330</name>
    <name evidence="3" type="ORF">POF50_027445</name>
</gene>
<proteinExistence type="predicted"/>
<evidence type="ECO:0000256" key="1">
    <source>
        <dbReference type="SAM" id="MobiDB-lite"/>
    </source>
</evidence>
<dbReference type="RefSeq" id="WP_271317806.1">
    <property type="nucleotide sequence ID" value="NZ_JAAGKO020000051.1"/>
</dbReference>
<evidence type="ECO:0000313" key="2">
    <source>
        <dbReference type="EMBL" id="MDI5966394.1"/>
    </source>
</evidence>
<feature type="region of interest" description="Disordered" evidence="1">
    <location>
        <begin position="161"/>
        <end position="197"/>
    </location>
</feature>
<keyword evidence="4" id="KW-1185">Reference proteome</keyword>
<dbReference type="EMBL" id="JABXJJ020000040">
    <property type="protein sequence ID" value="MDI5973038.1"/>
    <property type="molecule type" value="Genomic_DNA"/>
</dbReference>
<dbReference type="Proteomes" id="UP001156398">
    <property type="component" value="Unassembled WGS sequence"/>
</dbReference>
<evidence type="ECO:0000313" key="4">
    <source>
        <dbReference type="Proteomes" id="UP001156398"/>
    </source>
</evidence>
<reference evidence="3 4" key="1">
    <citation type="submission" date="2023-05" db="EMBL/GenBank/DDBJ databases">
        <title>Streptantibioticus silvisoli sp. nov., acidotolerant actinomycetes 1 from pine litter.</title>
        <authorList>
            <person name="Swiecimska M."/>
            <person name="Golinska P."/>
            <person name="Sangal V."/>
            <person name="Wachnowicz B."/>
            <person name="Goodfellow M."/>
        </authorList>
    </citation>
    <scope>NUCLEOTIDE SEQUENCE</scope>
    <source>
        <strain evidence="3">SL13</strain>
        <strain evidence="2 4">SL54</strain>
    </source>
</reference>
<dbReference type="AlphaFoldDB" id="A0AA90H2S6"/>
<sequence length="197" mass="21108">MAFGFAALARTETAAPLSRTLGPDDWTRRSVPLLGNPRELVKDLCARHLPSTGTAVVAVLGLDGRLVASASFASVSSRGDGWERRNAVLDHLRRVTTHDLRLRAPVRTGVLMVCREGGPNWMPADGAWMWGLSDACTLHGLRCGAYVTLSDGGWQVLGEGRSGRTPHAGSWTARPVPNAWSGGPTAMPDAPRRHVAR</sequence>
<evidence type="ECO:0000313" key="3">
    <source>
        <dbReference type="EMBL" id="MDI5973038.1"/>
    </source>
</evidence>
<organism evidence="3">
    <name type="scientific">Streptantibioticus silvisoli</name>
    <dbReference type="NCBI Taxonomy" id="2705255"/>
    <lineage>
        <taxon>Bacteria</taxon>
        <taxon>Bacillati</taxon>
        <taxon>Actinomycetota</taxon>
        <taxon>Actinomycetes</taxon>
        <taxon>Kitasatosporales</taxon>
        <taxon>Streptomycetaceae</taxon>
        <taxon>Streptantibioticus</taxon>
    </lineage>
</organism>
<comment type="caution">
    <text evidence="3">The sequence shown here is derived from an EMBL/GenBank/DDBJ whole genome shotgun (WGS) entry which is preliminary data.</text>
</comment>
<accession>A0AA90H2S6</accession>
<dbReference type="EMBL" id="JAAGKO020000051">
    <property type="protein sequence ID" value="MDI5966394.1"/>
    <property type="molecule type" value="Genomic_DNA"/>
</dbReference>